<evidence type="ECO:0000313" key="7">
    <source>
        <dbReference type="EMBL" id="MEI7036451.1"/>
    </source>
</evidence>
<evidence type="ECO:0000313" key="8">
    <source>
        <dbReference type="Proteomes" id="UP001381174"/>
    </source>
</evidence>
<dbReference type="EMBL" id="JBBBNY010000003">
    <property type="protein sequence ID" value="MEI7036451.1"/>
    <property type="molecule type" value="Genomic_DNA"/>
</dbReference>
<organism evidence="7 8">
    <name type="scientific">Fulvimonas yonginensis</name>
    <dbReference type="NCBI Taxonomy" id="1495200"/>
    <lineage>
        <taxon>Bacteria</taxon>
        <taxon>Pseudomonadati</taxon>
        <taxon>Pseudomonadota</taxon>
        <taxon>Gammaproteobacteria</taxon>
        <taxon>Lysobacterales</taxon>
        <taxon>Rhodanobacteraceae</taxon>
        <taxon>Fulvimonas</taxon>
    </lineage>
</organism>
<keyword evidence="8" id="KW-1185">Reference proteome</keyword>
<comment type="caution">
    <text evidence="7">The sequence shown here is derived from an EMBL/GenBank/DDBJ whole genome shotgun (WGS) entry which is preliminary data.</text>
</comment>
<dbReference type="Proteomes" id="UP001381174">
    <property type="component" value="Unassembled WGS sequence"/>
</dbReference>
<name>A0ABU8JB83_9GAMM</name>
<dbReference type="RefSeq" id="WP_336807067.1">
    <property type="nucleotide sequence ID" value="NZ_JBBBNY010000003.1"/>
</dbReference>
<dbReference type="Gene3D" id="1.20.120.910">
    <property type="entry name" value="DksA, coiled-coil domain"/>
    <property type="match status" value="1"/>
</dbReference>
<evidence type="ECO:0000256" key="2">
    <source>
        <dbReference type="ARBA" id="ARBA00022771"/>
    </source>
</evidence>
<proteinExistence type="predicted"/>
<sequence>MNDDIDRAQEQQQRDNDMALQRVRERIAASFQPRDASVDGTCIDCDDAIEPERLKVLAGKTSRCASCAHDHEQRTRGFR</sequence>
<keyword evidence="1" id="KW-0479">Metal-binding</keyword>
<keyword evidence="2" id="KW-0863">Zinc-finger</keyword>
<dbReference type="InterPro" id="IPR000962">
    <property type="entry name" value="Znf_DskA_TraR"/>
</dbReference>
<feature type="domain" description="Zinc finger DksA/TraR C4-type" evidence="6">
    <location>
        <begin position="40"/>
        <end position="73"/>
    </location>
</feature>
<evidence type="ECO:0000259" key="6">
    <source>
        <dbReference type="Pfam" id="PF01258"/>
    </source>
</evidence>
<evidence type="ECO:0000256" key="1">
    <source>
        <dbReference type="ARBA" id="ARBA00022723"/>
    </source>
</evidence>
<comment type="caution">
    <text evidence="4">Lacks conserved residue(s) required for the propagation of feature annotation.</text>
</comment>
<feature type="region of interest" description="Disordered" evidence="5">
    <location>
        <begin position="1"/>
        <end position="20"/>
    </location>
</feature>
<accession>A0ABU8JB83</accession>
<evidence type="ECO:0000256" key="5">
    <source>
        <dbReference type="SAM" id="MobiDB-lite"/>
    </source>
</evidence>
<evidence type="ECO:0000256" key="3">
    <source>
        <dbReference type="ARBA" id="ARBA00022833"/>
    </source>
</evidence>
<dbReference type="Pfam" id="PF01258">
    <property type="entry name" value="zf-dskA_traR"/>
    <property type="match status" value="1"/>
</dbReference>
<reference evidence="7 8" key="1">
    <citation type="journal article" date="2014" name="Int. J. Syst. Evol. Microbiol.">
        <title>Fulvimonas yonginensis sp. nov., isolated from greenhouse soil, and emended description of the genus Fulvimonas.</title>
        <authorList>
            <person name="Ahn J.H."/>
            <person name="Kim S.J."/>
            <person name="Weon H.Y."/>
            <person name="Hong S.B."/>
            <person name="Seok S.J."/>
            <person name="Kwon S.W."/>
        </authorList>
    </citation>
    <scope>NUCLEOTIDE SEQUENCE [LARGE SCALE GENOMIC DNA]</scope>
    <source>
        <strain evidence="7 8">KACC 16952</strain>
    </source>
</reference>
<evidence type="ECO:0000256" key="4">
    <source>
        <dbReference type="PROSITE-ProRule" id="PRU00510"/>
    </source>
</evidence>
<gene>
    <name evidence="7" type="ORF">WAT24_06750</name>
</gene>
<keyword evidence="3" id="KW-0862">Zinc</keyword>
<protein>
    <submittedName>
        <fullName evidence="7">TraR/DksA C4-type zinc finger protein</fullName>
    </submittedName>
</protein>
<dbReference type="PROSITE" id="PS51128">
    <property type="entry name" value="ZF_DKSA_2"/>
    <property type="match status" value="1"/>
</dbReference>